<reference evidence="5 8" key="1">
    <citation type="submission" date="2023-02" db="EMBL/GenBank/DDBJ databases">
        <title>Pathogen: clinical or host-associated sample.</title>
        <authorList>
            <person name="Hergert J."/>
            <person name="Casey R."/>
            <person name="Wagner J."/>
            <person name="Young E.L."/>
            <person name="Oakeson K.F."/>
        </authorList>
    </citation>
    <scope>NUCLEOTIDE SEQUENCE</scope>
    <source>
        <strain evidence="6 8">2022CK-00829</strain>
        <strain evidence="5">2022CK-00830</strain>
    </source>
</reference>
<dbReference type="EMBL" id="CP118101">
    <property type="protein sequence ID" value="WDH83036.1"/>
    <property type="molecule type" value="Genomic_DNA"/>
</dbReference>
<dbReference type="SMART" id="SM00354">
    <property type="entry name" value="HTH_LACI"/>
    <property type="match status" value="1"/>
</dbReference>
<dbReference type="SUPFAM" id="SSF47413">
    <property type="entry name" value="lambda repressor-like DNA-binding domains"/>
    <property type="match status" value="1"/>
</dbReference>
<evidence type="ECO:0000313" key="8">
    <source>
        <dbReference type="Proteomes" id="UP001221519"/>
    </source>
</evidence>
<evidence type="ECO:0000313" key="7">
    <source>
        <dbReference type="Proteomes" id="UP001220962"/>
    </source>
</evidence>
<evidence type="ECO:0000313" key="6">
    <source>
        <dbReference type="EMBL" id="WDI02781.1"/>
    </source>
</evidence>
<dbReference type="Pfam" id="PF00356">
    <property type="entry name" value="LacI"/>
    <property type="match status" value="1"/>
</dbReference>
<dbReference type="CDD" id="cd06286">
    <property type="entry name" value="PBP1_CcpB-like"/>
    <property type="match status" value="1"/>
</dbReference>
<evidence type="ECO:0000256" key="1">
    <source>
        <dbReference type="ARBA" id="ARBA00023015"/>
    </source>
</evidence>
<dbReference type="GO" id="GO:0003700">
    <property type="term" value="F:DNA-binding transcription factor activity"/>
    <property type="evidence" value="ECO:0007669"/>
    <property type="project" value="TreeGrafter"/>
</dbReference>
<dbReference type="InterPro" id="IPR000843">
    <property type="entry name" value="HTH_LacI"/>
</dbReference>
<evidence type="ECO:0000313" key="5">
    <source>
        <dbReference type="EMBL" id="WDH83036.1"/>
    </source>
</evidence>
<dbReference type="Gene3D" id="1.10.260.40">
    <property type="entry name" value="lambda repressor-like DNA-binding domains"/>
    <property type="match status" value="1"/>
</dbReference>
<dbReference type="CDD" id="cd01392">
    <property type="entry name" value="HTH_LacI"/>
    <property type="match status" value="1"/>
</dbReference>
<keyword evidence="2 5" id="KW-0238">DNA-binding</keyword>
<dbReference type="PANTHER" id="PTHR30146">
    <property type="entry name" value="LACI-RELATED TRANSCRIPTIONAL REPRESSOR"/>
    <property type="match status" value="1"/>
</dbReference>
<dbReference type="GO" id="GO:0000976">
    <property type="term" value="F:transcription cis-regulatory region binding"/>
    <property type="evidence" value="ECO:0007669"/>
    <property type="project" value="TreeGrafter"/>
</dbReference>
<dbReference type="SUPFAM" id="SSF53822">
    <property type="entry name" value="Periplasmic binding protein-like I"/>
    <property type="match status" value="1"/>
</dbReference>
<keyword evidence="8" id="KW-1185">Reference proteome</keyword>
<protein>
    <submittedName>
        <fullName evidence="5">LacI family DNA-binding transcriptional regulator</fullName>
    </submittedName>
</protein>
<dbReference type="Gene3D" id="3.40.50.2300">
    <property type="match status" value="2"/>
</dbReference>
<dbReference type="InterPro" id="IPR028082">
    <property type="entry name" value="Peripla_BP_I"/>
</dbReference>
<dbReference type="AlphaFoldDB" id="A0AAX3N013"/>
<dbReference type="InterPro" id="IPR010982">
    <property type="entry name" value="Lambda_DNA-bd_dom_sf"/>
</dbReference>
<dbReference type="Proteomes" id="UP001220962">
    <property type="component" value="Chromosome"/>
</dbReference>
<dbReference type="PANTHER" id="PTHR30146:SF105">
    <property type="entry name" value="CATABOLITE CONTROL PROTEIN B"/>
    <property type="match status" value="1"/>
</dbReference>
<dbReference type="PRINTS" id="PR00036">
    <property type="entry name" value="HTHLACI"/>
</dbReference>
<dbReference type="Pfam" id="PF00532">
    <property type="entry name" value="Peripla_BP_1"/>
    <property type="match status" value="1"/>
</dbReference>
<proteinExistence type="predicted"/>
<keyword evidence="3" id="KW-0804">Transcription</keyword>
<evidence type="ECO:0000259" key="4">
    <source>
        <dbReference type="PROSITE" id="PS50932"/>
    </source>
</evidence>
<dbReference type="Proteomes" id="UP001221519">
    <property type="component" value="Chromosome"/>
</dbReference>
<name>A0AAX3N013_9BACL</name>
<dbReference type="RefSeq" id="WP_047911416.1">
    <property type="nucleotide sequence ID" value="NZ_CP118101.1"/>
</dbReference>
<organism evidence="5 7">
    <name type="scientific">Paenibacillus urinalis</name>
    <dbReference type="NCBI Taxonomy" id="521520"/>
    <lineage>
        <taxon>Bacteria</taxon>
        <taxon>Bacillati</taxon>
        <taxon>Bacillota</taxon>
        <taxon>Bacilli</taxon>
        <taxon>Bacillales</taxon>
        <taxon>Paenibacillaceae</taxon>
        <taxon>Paenibacillus</taxon>
    </lineage>
</organism>
<accession>A0AAX3N013</accession>
<evidence type="ECO:0000256" key="3">
    <source>
        <dbReference type="ARBA" id="ARBA00023163"/>
    </source>
</evidence>
<feature type="domain" description="HTH lacI-type" evidence="4">
    <location>
        <begin position="2"/>
        <end position="56"/>
    </location>
</feature>
<keyword evidence="1" id="KW-0805">Transcription regulation</keyword>
<sequence length="327" mass="36359">MANIKSIAKLAGVSVTTVSRVLNNHPYVNEATRQKVQHIMEKEGYKPNSSAVHLIKGQTDRVGVIVPNSHPYFQTILSGIMDEAAKSGYGTLLYQSRYETQEELKALQLLSTKQIDGLIFCSRALELEAIAAYAKYGPIVTCEYTENEQIAAVYTDHYEAFLKGIQYLIQHGHRAIGYCVGRPDSASSQARYLAYKTLLHEQGEVLHPEWIFTDCTEIKDGIRVIDTLMKMKERPTALLVTGDEAAAGVILRAQALGLRIPQDLAIIGFDNLPISEALGLTSIDQHLQEIGREAFRTFYNSRNVEVKDNAPSSKTVIPFELVERSSV</sequence>
<dbReference type="PROSITE" id="PS50932">
    <property type="entry name" value="HTH_LACI_2"/>
    <property type="match status" value="1"/>
</dbReference>
<dbReference type="InterPro" id="IPR001761">
    <property type="entry name" value="Peripla_BP/Lac1_sug-bd_dom"/>
</dbReference>
<evidence type="ECO:0000256" key="2">
    <source>
        <dbReference type="ARBA" id="ARBA00023125"/>
    </source>
</evidence>
<dbReference type="EMBL" id="CP118108">
    <property type="protein sequence ID" value="WDI02781.1"/>
    <property type="molecule type" value="Genomic_DNA"/>
</dbReference>
<gene>
    <name evidence="5" type="ORF">PUW23_01980</name>
    <name evidence="6" type="ORF">PUW25_01985</name>
</gene>